<comment type="caution">
    <text evidence="2">The sequence shown here is derived from an EMBL/GenBank/DDBJ whole genome shotgun (WGS) entry which is preliminary data.</text>
</comment>
<accession>A0ABP9XP59</accession>
<feature type="region of interest" description="Disordered" evidence="1">
    <location>
        <begin position="902"/>
        <end position="945"/>
    </location>
</feature>
<feature type="compositionally biased region" description="Polar residues" evidence="1">
    <location>
        <begin position="1082"/>
        <end position="1096"/>
    </location>
</feature>
<dbReference type="SUPFAM" id="SSF52047">
    <property type="entry name" value="RNI-like"/>
    <property type="match status" value="1"/>
</dbReference>
<evidence type="ECO:0008006" key="4">
    <source>
        <dbReference type="Google" id="ProtNLM"/>
    </source>
</evidence>
<gene>
    <name evidence="2" type="ORF">HPULCUR_001933</name>
</gene>
<feature type="compositionally biased region" description="Low complexity" evidence="1">
    <location>
        <begin position="1202"/>
        <end position="1218"/>
    </location>
</feature>
<feature type="region of interest" description="Disordered" evidence="1">
    <location>
        <begin position="698"/>
        <end position="717"/>
    </location>
</feature>
<protein>
    <recommendedName>
        <fullName evidence="4">F-box domain-containing protein</fullName>
    </recommendedName>
</protein>
<sequence length="1259" mass="140808">MKKAMEHWGDFSFEEPKKASFLTLPNSIMEHICRFLDTHDKYVTCFIHPKWTAAAQNVLWEKPCLDQPKNFGLFLTAINESKKNALLVRDIFLIFTDHTRTLFQPIAKWNKERHCPNKLANPNITSTITGICEKVTTLTIYGWELETMHIERLASFAQDLTSLRIVGAKVGHELVLNSVFSRLTSLCLDGNFNISLKWAETLITRATHLTELQISLQKMDIGILAKICTPQRLKLTRLTLTDATILWDPYFLKVVEAFPGLVEFRVEGGLHLTAVSIVNALNSCVNLNCLEIRSCPESLQYRLNNDQLSSFPDMIQTGAYPSRLLIENLNLDDDQLICLSPYLSCIQTMGFKDCPQLTSVGIQRALSQNRYLHIFQVINCPNIDSSILTAFSDMDYISSSLYRIHMESSGPVKPRDVYNICYSGIDCNLREIRLVNYDDLQNIIICSFDTSSEMDRYVNDKSVITLNAIAIDSIAHSTDPQLCPIVEGRFISGQMISLLAENFDMKPHEFTNLMDELEKESTQIPEPISVVATGSLNRLSALRAANSTFRSTTPALWTQEFKPNDIPGIYGLDNRSENTLNVTEEYHTSDAQEDEDEEEEEEEEEDEEEEEEQERISSTLGNTGSEINLGGWGPSSDDWNSNKHRQQRRENVIIPSAAVETSTLETYPEHDWNGYVEGDYKEQWQQSSFFPNKPNPLFKRDSQKHYRNSPIVSESDGWGPADKVKVVDWHDVEKQGFVKEVLDEQRNTSYWVNEKYTSGLEHEKTVQTSGANTPALTASPPIPFSSFTNGSSSRYNSKKVHSDRRSRSDSLVSSDSGISWTDSTENVIKLSTKEPALPKFSVVRKSKPEKPRYKWSSAEEWGNTKESEPALATPTPITQKHSTWQDNFAPEVLADKNAKGDWATGRTAAPRRSTFSRPPTSSANKHTVGNWGEFANNPGPVPQATTTTATTISTTTNATNTNDSISLIDTTNSPNVPSRPVLKGDVWESIGTLEIPDHNSYTTSSSKVLVPQEASASRIMPVEVLSYSNGDANYAFESNVDSSSLVRFSELISGTVSNAEIEIQKQASEADNLVDFGDLIPLNNSNNSPRTSPITHSQKRDTLVINSNNSVDFNLSLVQPLPKKENEPLDADKYKETAFDSINREMNLASSMKNAMFSNNDTGNISRANSPISQKSDTFFSVNSASRTESPQLAVPTLPITPIASTAPTTPTAATTPTFEEKEGSSSETEKKTMKPIRLRVKRSDDSFVNLSLYDVSFE</sequence>
<dbReference type="EMBL" id="BAABUJ010000006">
    <property type="protein sequence ID" value="GAA5796561.1"/>
    <property type="molecule type" value="Genomic_DNA"/>
</dbReference>
<feature type="compositionally biased region" description="Basic and acidic residues" evidence="1">
    <location>
        <begin position="1219"/>
        <end position="1233"/>
    </location>
</feature>
<evidence type="ECO:0000313" key="2">
    <source>
        <dbReference type="EMBL" id="GAA5796561.1"/>
    </source>
</evidence>
<feature type="region of interest" description="Disordered" evidence="1">
    <location>
        <begin position="842"/>
        <end position="874"/>
    </location>
</feature>
<dbReference type="Gene3D" id="3.80.10.10">
    <property type="entry name" value="Ribonuclease Inhibitor"/>
    <property type="match status" value="1"/>
</dbReference>
<proteinExistence type="predicted"/>
<dbReference type="Proteomes" id="UP001476247">
    <property type="component" value="Unassembled WGS sequence"/>
</dbReference>
<organism evidence="2 3">
    <name type="scientific">Helicostylum pulchrum</name>
    <dbReference type="NCBI Taxonomy" id="562976"/>
    <lineage>
        <taxon>Eukaryota</taxon>
        <taxon>Fungi</taxon>
        <taxon>Fungi incertae sedis</taxon>
        <taxon>Mucoromycota</taxon>
        <taxon>Mucoromycotina</taxon>
        <taxon>Mucoromycetes</taxon>
        <taxon>Mucorales</taxon>
        <taxon>Mucorineae</taxon>
        <taxon>Mucoraceae</taxon>
        <taxon>Helicostylum</taxon>
    </lineage>
</organism>
<feature type="compositionally biased region" description="Polar residues" evidence="1">
    <location>
        <begin position="616"/>
        <end position="626"/>
    </location>
</feature>
<feature type="region of interest" description="Disordered" evidence="1">
    <location>
        <begin position="762"/>
        <end position="817"/>
    </location>
</feature>
<dbReference type="InterPro" id="IPR032675">
    <property type="entry name" value="LRR_dom_sf"/>
</dbReference>
<feature type="region of interest" description="Disordered" evidence="1">
    <location>
        <begin position="1081"/>
        <end position="1100"/>
    </location>
</feature>
<feature type="compositionally biased region" description="Acidic residues" evidence="1">
    <location>
        <begin position="591"/>
        <end position="613"/>
    </location>
</feature>
<name>A0ABP9XP59_9FUNG</name>
<feature type="compositionally biased region" description="Low complexity" evidence="1">
    <location>
        <begin position="908"/>
        <end position="923"/>
    </location>
</feature>
<feature type="region of interest" description="Disordered" evidence="1">
    <location>
        <begin position="586"/>
        <end position="656"/>
    </location>
</feature>
<evidence type="ECO:0000313" key="3">
    <source>
        <dbReference type="Proteomes" id="UP001476247"/>
    </source>
</evidence>
<feature type="region of interest" description="Disordered" evidence="1">
    <location>
        <begin position="1202"/>
        <end position="1235"/>
    </location>
</feature>
<keyword evidence="3" id="KW-1185">Reference proteome</keyword>
<feature type="compositionally biased region" description="Polar residues" evidence="1">
    <location>
        <begin position="785"/>
        <end position="795"/>
    </location>
</feature>
<evidence type="ECO:0000256" key="1">
    <source>
        <dbReference type="SAM" id="MobiDB-lite"/>
    </source>
</evidence>
<reference evidence="2 3" key="1">
    <citation type="submission" date="2024-04" db="EMBL/GenBank/DDBJ databases">
        <title>genome sequences of Mucor flavus KT1a and Helicostylum pulchrum KT1b strains isolation_sourced from the surface of a dry-aged beef.</title>
        <authorList>
            <person name="Toyotome T."/>
            <person name="Hosono M."/>
            <person name="Torimaru M."/>
            <person name="Fukuda K."/>
            <person name="Mikami N."/>
        </authorList>
    </citation>
    <scope>NUCLEOTIDE SEQUENCE [LARGE SCALE GENOMIC DNA]</scope>
    <source>
        <strain evidence="2 3">KT1b</strain>
    </source>
</reference>
<feature type="compositionally biased region" description="Polar residues" evidence="1">
    <location>
        <begin position="766"/>
        <end position="776"/>
    </location>
</feature>